<accession>A0ABR6L926</accession>
<sequence>MQSTNARDVEKQPNDVSSVGALNCFQIRIRTIFQPTDVPRAALPLADQDSQARSSAIGSGGLVQFRASLVATLLEPLESLVLAER</sequence>
<evidence type="ECO:0000313" key="2">
    <source>
        <dbReference type="Proteomes" id="UP000539538"/>
    </source>
</evidence>
<comment type="caution">
    <text evidence="1">The sequence shown here is derived from an EMBL/GenBank/DDBJ whole genome shotgun (WGS) entry which is preliminary data.</text>
</comment>
<organism evidence="1 2">
    <name type="scientific">Aminobacter niigataensis</name>
    <dbReference type="NCBI Taxonomy" id="83265"/>
    <lineage>
        <taxon>Bacteria</taxon>
        <taxon>Pseudomonadati</taxon>
        <taxon>Pseudomonadota</taxon>
        <taxon>Alphaproteobacteria</taxon>
        <taxon>Hyphomicrobiales</taxon>
        <taxon>Phyllobacteriaceae</taxon>
        <taxon>Aminobacter</taxon>
    </lineage>
</organism>
<reference evidence="1 2" key="1">
    <citation type="submission" date="2020-08" db="EMBL/GenBank/DDBJ databases">
        <title>Genomic Encyclopedia of Type Strains, Phase IV (KMG-IV): sequencing the most valuable type-strain genomes for metagenomic binning, comparative biology and taxonomic classification.</title>
        <authorList>
            <person name="Goeker M."/>
        </authorList>
    </citation>
    <scope>NUCLEOTIDE SEQUENCE [LARGE SCALE GENOMIC DNA]</scope>
    <source>
        <strain evidence="1 2">DSM 7050</strain>
    </source>
</reference>
<dbReference type="Proteomes" id="UP000539538">
    <property type="component" value="Unassembled WGS sequence"/>
</dbReference>
<name>A0ABR6L926_9HYPH</name>
<protein>
    <submittedName>
        <fullName evidence="1">Uncharacterized protein</fullName>
    </submittedName>
</protein>
<gene>
    <name evidence="1" type="ORF">GGQ99_005112</name>
</gene>
<evidence type="ECO:0000313" key="1">
    <source>
        <dbReference type="EMBL" id="MBB4653322.1"/>
    </source>
</evidence>
<dbReference type="EMBL" id="JACHOT010000012">
    <property type="protein sequence ID" value="MBB4653322.1"/>
    <property type="molecule type" value="Genomic_DNA"/>
</dbReference>
<proteinExistence type="predicted"/>
<keyword evidence="2" id="KW-1185">Reference proteome</keyword>